<evidence type="ECO:0000259" key="1">
    <source>
        <dbReference type="Pfam" id="PF04471"/>
    </source>
</evidence>
<keyword evidence="2" id="KW-0540">Nuclease</keyword>
<gene>
    <name evidence="2" type="ORF">A0127_09195</name>
</gene>
<dbReference type="KEGG" id="tpep:A0127_09195"/>
<dbReference type="Pfam" id="PF04471">
    <property type="entry name" value="Mrr_cat"/>
    <property type="match status" value="1"/>
</dbReference>
<dbReference type="GO" id="GO:0015666">
    <property type="term" value="F:restriction endodeoxyribonuclease activity"/>
    <property type="evidence" value="ECO:0007669"/>
    <property type="project" value="TreeGrafter"/>
</dbReference>
<dbReference type="Proteomes" id="UP000073604">
    <property type="component" value="Chromosome"/>
</dbReference>
<keyword evidence="2" id="KW-0255">Endonuclease</keyword>
<name>A0A142CX22_9EURY</name>
<evidence type="ECO:0000313" key="3">
    <source>
        <dbReference type="Proteomes" id="UP000073604"/>
    </source>
</evidence>
<dbReference type="GeneID" id="27140721"/>
<keyword evidence="2" id="KW-0378">Hydrolase</keyword>
<dbReference type="OrthoDB" id="95588at2157"/>
<dbReference type="InterPro" id="IPR011335">
    <property type="entry name" value="Restrct_endonuc-II-like"/>
</dbReference>
<organism evidence="2 3">
    <name type="scientific">Thermococcus peptonophilus</name>
    <dbReference type="NCBI Taxonomy" id="53952"/>
    <lineage>
        <taxon>Archaea</taxon>
        <taxon>Methanobacteriati</taxon>
        <taxon>Methanobacteriota</taxon>
        <taxon>Thermococci</taxon>
        <taxon>Thermococcales</taxon>
        <taxon>Thermococcaceae</taxon>
        <taxon>Thermococcus</taxon>
    </lineage>
</organism>
<dbReference type="RefSeq" id="WP_062390549.1">
    <property type="nucleotide sequence ID" value="NZ_CP014750.1"/>
</dbReference>
<dbReference type="PANTHER" id="PTHR30015">
    <property type="entry name" value="MRR RESTRICTION SYSTEM PROTEIN"/>
    <property type="match status" value="1"/>
</dbReference>
<dbReference type="AlphaFoldDB" id="A0A142CX22"/>
<sequence length="710" mass="80125">MPWNQDIVRMLPREDIIEYLTEVLDKMGFRNHERVADRDRWGVDIVAVRDDPLAGTEKLLIKVHTGSLASAKEVSVFGDLIDRYKADRGILISPLGFTKDARTVVAKEYRARIILWDAEKLAKTFSNYGIEVPEIKPQKPQEKAEETSLTKFELDAPLLFEFSPERVLRAIAGEASRKYPIKPEDIKLSFLKVYLSTAYIISWSARKGESEEKGKAVVFSEEKIVPHANSDPKLATPVKKALLNDRSEINATEREIESPLSPSEAVLLLKNTLSGKLGLPESNITIHERKKVYMPTKAEAELKVGANRARAVVDLNINEVWLEVSELPDEYFLRTVTEILMEKIGEEPLESKIERNNGKVKVFGKTKRFNFEFKFNGYTGAVVYGESIITDEALREFISSTYPEGTILNIEKGKKVAIVEVGLKEGIVILEVNLENGEFKEITTLPSPEEAFKKAKPIIENNFPVNNLKLASSRVLEHKFLEITMEGEGGKATAKIDGDTKDVLDYFVEITPQKAEELVLAKYPGYRTLSVSESDDVYTVEIENDQHKVTVRVTKDGKIVEEADRVLKKEVAGKIAAEKARSIDETAEIKGIRLDGDWIVEFQGSSKVGKFVLDRKTGEVKGEDIRFTELALEEAFHEHLRKLYGETGLKTERLTHYKEEGYIHIKVAGKNGLYYARIDTKTGKILSEDRAPIKGITAKLKQFQLESKYK</sequence>
<dbReference type="GO" id="GO:0003677">
    <property type="term" value="F:DNA binding"/>
    <property type="evidence" value="ECO:0007669"/>
    <property type="project" value="InterPro"/>
</dbReference>
<dbReference type="EMBL" id="CP014750">
    <property type="protein sequence ID" value="AMQ19324.1"/>
    <property type="molecule type" value="Genomic_DNA"/>
</dbReference>
<dbReference type="InterPro" id="IPR007560">
    <property type="entry name" value="Restrct_endonuc_IV_Mrr"/>
</dbReference>
<proteinExistence type="predicted"/>
<dbReference type="PANTHER" id="PTHR30015:SF7">
    <property type="entry name" value="TYPE IV METHYL-DIRECTED RESTRICTION ENZYME ECOKMRR"/>
    <property type="match status" value="1"/>
</dbReference>
<dbReference type="GO" id="GO:0009307">
    <property type="term" value="P:DNA restriction-modification system"/>
    <property type="evidence" value="ECO:0007669"/>
    <property type="project" value="InterPro"/>
</dbReference>
<dbReference type="SUPFAM" id="SSF52980">
    <property type="entry name" value="Restriction endonuclease-like"/>
    <property type="match status" value="1"/>
</dbReference>
<accession>A0A142CX22</accession>
<protein>
    <submittedName>
        <fullName evidence="2">Restriction endonuclease</fullName>
    </submittedName>
</protein>
<dbReference type="InterPro" id="IPR052906">
    <property type="entry name" value="Type_IV_Methyl-Rstrct_Enzyme"/>
</dbReference>
<feature type="domain" description="Restriction endonuclease type IV Mrr" evidence="1">
    <location>
        <begin position="17"/>
        <end position="123"/>
    </location>
</feature>
<reference evidence="3" key="1">
    <citation type="submission" date="2016-03" db="EMBL/GenBank/DDBJ databases">
        <authorList>
            <person name="Oger P.M."/>
        </authorList>
    </citation>
    <scope>NUCLEOTIDE SEQUENCE [LARGE SCALE GENOMIC DNA]</scope>
    <source>
        <strain evidence="3">OG-1</strain>
    </source>
</reference>
<evidence type="ECO:0000313" key="2">
    <source>
        <dbReference type="EMBL" id="AMQ19324.1"/>
    </source>
</evidence>
<keyword evidence="3" id="KW-1185">Reference proteome</keyword>